<organism evidence="1 2">
    <name type="scientific">Datura stramonium</name>
    <name type="common">Jimsonweed</name>
    <name type="synonym">Common thornapple</name>
    <dbReference type="NCBI Taxonomy" id="4076"/>
    <lineage>
        <taxon>Eukaryota</taxon>
        <taxon>Viridiplantae</taxon>
        <taxon>Streptophyta</taxon>
        <taxon>Embryophyta</taxon>
        <taxon>Tracheophyta</taxon>
        <taxon>Spermatophyta</taxon>
        <taxon>Magnoliopsida</taxon>
        <taxon>eudicotyledons</taxon>
        <taxon>Gunneridae</taxon>
        <taxon>Pentapetalae</taxon>
        <taxon>asterids</taxon>
        <taxon>lamiids</taxon>
        <taxon>Solanales</taxon>
        <taxon>Solanaceae</taxon>
        <taxon>Solanoideae</taxon>
        <taxon>Datureae</taxon>
        <taxon>Datura</taxon>
    </lineage>
</organism>
<reference evidence="1 2" key="1">
    <citation type="journal article" date="2021" name="BMC Genomics">
        <title>Datura genome reveals duplications of psychoactive alkaloid biosynthetic genes and high mutation rate following tissue culture.</title>
        <authorList>
            <person name="Rajewski A."/>
            <person name="Carter-House D."/>
            <person name="Stajich J."/>
            <person name="Litt A."/>
        </authorList>
    </citation>
    <scope>NUCLEOTIDE SEQUENCE [LARGE SCALE GENOMIC DNA]</scope>
    <source>
        <strain evidence="1">AR-01</strain>
    </source>
</reference>
<keyword evidence="2" id="KW-1185">Reference proteome</keyword>
<name>A0ABS8TJ68_DATST</name>
<evidence type="ECO:0000313" key="1">
    <source>
        <dbReference type="EMBL" id="MCD7470998.1"/>
    </source>
</evidence>
<gene>
    <name evidence="1" type="ORF">HAX54_011258</name>
</gene>
<proteinExistence type="predicted"/>
<protein>
    <submittedName>
        <fullName evidence="1">Uncharacterized protein</fullName>
    </submittedName>
</protein>
<sequence>FPPLIGGPSFGKMVCDEIQVPLRPFTRSQARDLQVIQGLFMLKEVLDSIWETSKGFHMWIIALEEEKEEDGQKKEECG</sequence>
<feature type="non-terminal residue" evidence="1">
    <location>
        <position position="1"/>
    </location>
</feature>
<evidence type="ECO:0000313" key="2">
    <source>
        <dbReference type="Proteomes" id="UP000823775"/>
    </source>
</evidence>
<comment type="caution">
    <text evidence="1">The sequence shown here is derived from an EMBL/GenBank/DDBJ whole genome shotgun (WGS) entry which is preliminary data.</text>
</comment>
<dbReference type="EMBL" id="JACEIK010001638">
    <property type="protein sequence ID" value="MCD7470998.1"/>
    <property type="molecule type" value="Genomic_DNA"/>
</dbReference>
<accession>A0ABS8TJ68</accession>
<dbReference type="Proteomes" id="UP000823775">
    <property type="component" value="Unassembled WGS sequence"/>
</dbReference>